<feature type="region of interest" description="Disordered" evidence="1">
    <location>
        <begin position="156"/>
        <end position="243"/>
    </location>
</feature>
<dbReference type="AlphaFoldDB" id="B2GGV2"/>
<feature type="compositionally biased region" description="Basic and acidic residues" evidence="1">
    <location>
        <begin position="234"/>
        <end position="243"/>
    </location>
</feature>
<evidence type="ECO:0000313" key="3">
    <source>
        <dbReference type="EMBL" id="BAG29525.1"/>
    </source>
</evidence>
<reference evidence="3 4" key="1">
    <citation type="journal article" date="2008" name="J. Bacteriol.">
        <title>Complete genome sequence of the soil actinomycete Kocuria rhizophila.</title>
        <authorList>
            <person name="Takarada H."/>
            <person name="Sekine M."/>
            <person name="Kosugi H."/>
            <person name="Matsuo Y."/>
            <person name="Fujisawa T."/>
            <person name="Omata S."/>
            <person name="Kishi E."/>
            <person name="Shimizu A."/>
            <person name="Tsukatani N."/>
            <person name="Tanikawa S."/>
            <person name="Fujita N."/>
            <person name="Harayama S."/>
        </authorList>
    </citation>
    <scope>NUCLEOTIDE SEQUENCE [LARGE SCALE GENOMIC DNA]</scope>
    <source>
        <strain evidence="4">ATCC 9341 / DSM 348 / NBRC 103217 / DC2201</strain>
    </source>
</reference>
<feature type="compositionally biased region" description="Low complexity" evidence="1">
    <location>
        <begin position="185"/>
        <end position="216"/>
    </location>
</feature>
<evidence type="ECO:0000256" key="1">
    <source>
        <dbReference type="SAM" id="MobiDB-lite"/>
    </source>
</evidence>
<feature type="transmembrane region" description="Helical" evidence="2">
    <location>
        <begin position="76"/>
        <end position="97"/>
    </location>
</feature>
<dbReference type="SUPFAM" id="SSF103473">
    <property type="entry name" value="MFS general substrate transporter"/>
    <property type="match status" value="1"/>
</dbReference>
<dbReference type="Pfam" id="PF09534">
    <property type="entry name" value="Trp_oprn_chp"/>
    <property type="match status" value="1"/>
</dbReference>
<dbReference type="InterPro" id="IPR019051">
    <property type="entry name" value="Trp_biosyn_TM_oprn/chp"/>
</dbReference>
<protein>
    <submittedName>
        <fullName evidence="3">Hypothetical membrane protein</fullName>
    </submittedName>
</protein>
<dbReference type="OrthoDB" id="4955044at2"/>
<dbReference type="eggNOG" id="ENOG5033A40">
    <property type="taxonomic scope" value="Bacteria"/>
</dbReference>
<dbReference type="KEGG" id="krh:KRH_11780"/>
<dbReference type="InterPro" id="IPR036259">
    <property type="entry name" value="MFS_trans_sf"/>
</dbReference>
<dbReference type="HOGENOM" id="CLU_084749_2_0_11"/>
<accession>B2GGV2</accession>
<feature type="transmembrane region" description="Helical" evidence="2">
    <location>
        <begin position="50"/>
        <end position="69"/>
    </location>
</feature>
<sequence>MLRRTAPAVLSTLLCALALFGTTTLAWIHAAVTTSLQPVTVDVTGADAAPAVTALGLVAAVAAVASALGGRVLRTVVGAVVALAGLGGVVAVLAVTADPRAAAQPAVGRQTGVLNAGGDYTMTGWPWAAVAAAVLLAVCGVWLVLVAQRVRGRASRRYDRGAPAVNESVTSPTGPNAADAPGRKGAPSAGPGSTAAGTAASATGGAPDAAAPSTAGETQAAEHADDIDTWDALTRGEDPTGDA</sequence>
<name>B2GGV2_KOCRD</name>
<keyword evidence="2" id="KW-1133">Transmembrane helix</keyword>
<evidence type="ECO:0000313" key="4">
    <source>
        <dbReference type="Proteomes" id="UP000008838"/>
    </source>
</evidence>
<gene>
    <name evidence="3" type="ordered locus">KRH_11780</name>
</gene>
<evidence type="ECO:0000256" key="2">
    <source>
        <dbReference type="SAM" id="Phobius"/>
    </source>
</evidence>
<keyword evidence="2" id="KW-0812">Transmembrane</keyword>
<organism evidence="3 4">
    <name type="scientific">Kocuria rhizophila (strain ATCC 9341 / DSM 348 / NBRC 103217 / DC2201)</name>
    <dbReference type="NCBI Taxonomy" id="378753"/>
    <lineage>
        <taxon>Bacteria</taxon>
        <taxon>Bacillati</taxon>
        <taxon>Actinomycetota</taxon>
        <taxon>Actinomycetes</taxon>
        <taxon>Micrococcales</taxon>
        <taxon>Micrococcaceae</taxon>
        <taxon>Kocuria</taxon>
    </lineage>
</organism>
<dbReference type="STRING" id="378753.KRH_11780"/>
<dbReference type="Proteomes" id="UP000008838">
    <property type="component" value="Chromosome"/>
</dbReference>
<proteinExistence type="predicted"/>
<dbReference type="RefSeq" id="WP_012398246.1">
    <property type="nucleotide sequence ID" value="NC_010617.1"/>
</dbReference>
<dbReference type="EMBL" id="AP009152">
    <property type="protein sequence ID" value="BAG29525.1"/>
    <property type="molecule type" value="Genomic_DNA"/>
</dbReference>
<keyword evidence="2" id="KW-0472">Membrane</keyword>
<keyword evidence="4" id="KW-1185">Reference proteome</keyword>
<feature type="transmembrane region" description="Helical" evidence="2">
    <location>
        <begin position="125"/>
        <end position="147"/>
    </location>
</feature>